<proteinExistence type="predicted"/>
<organism evidence="1 2">
    <name type="scientific">Brachionus plicatilis</name>
    <name type="common">Marine rotifer</name>
    <name type="synonym">Brachionus muelleri</name>
    <dbReference type="NCBI Taxonomy" id="10195"/>
    <lineage>
        <taxon>Eukaryota</taxon>
        <taxon>Metazoa</taxon>
        <taxon>Spiralia</taxon>
        <taxon>Gnathifera</taxon>
        <taxon>Rotifera</taxon>
        <taxon>Eurotatoria</taxon>
        <taxon>Monogononta</taxon>
        <taxon>Pseudotrocha</taxon>
        <taxon>Ploima</taxon>
        <taxon>Brachionidae</taxon>
        <taxon>Brachionus</taxon>
    </lineage>
</organism>
<gene>
    <name evidence="1" type="ORF">BpHYR1_043745</name>
</gene>
<dbReference type="AlphaFoldDB" id="A0A3M7Q609"/>
<evidence type="ECO:0000313" key="2">
    <source>
        <dbReference type="Proteomes" id="UP000276133"/>
    </source>
</evidence>
<dbReference type="Proteomes" id="UP000276133">
    <property type="component" value="Unassembled WGS sequence"/>
</dbReference>
<keyword evidence="1" id="KW-0436">Ligase</keyword>
<name>A0A3M7Q609_BRAPC</name>
<sequence>MTMFLTDSNNIKEVLLFPAMKPIKEDEAKDDTTPKA</sequence>
<reference evidence="1 2" key="1">
    <citation type="journal article" date="2018" name="Sci. Rep.">
        <title>Genomic signatures of local adaptation to the degree of environmental predictability in rotifers.</title>
        <authorList>
            <person name="Franch-Gras L."/>
            <person name="Hahn C."/>
            <person name="Garcia-Roger E.M."/>
            <person name="Carmona M.J."/>
            <person name="Serra M."/>
            <person name="Gomez A."/>
        </authorList>
    </citation>
    <scope>NUCLEOTIDE SEQUENCE [LARGE SCALE GENOMIC DNA]</scope>
    <source>
        <strain evidence="1">HYR1</strain>
    </source>
</reference>
<comment type="caution">
    <text evidence="1">The sequence shown here is derived from an EMBL/GenBank/DDBJ whole genome shotgun (WGS) entry which is preliminary data.</text>
</comment>
<protein>
    <submittedName>
        <fullName evidence="1">Lysine--tRNA ligase</fullName>
    </submittedName>
</protein>
<dbReference type="OrthoDB" id="21243at2759"/>
<keyword evidence="2" id="KW-1185">Reference proteome</keyword>
<accession>A0A3M7Q609</accession>
<evidence type="ECO:0000313" key="1">
    <source>
        <dbReference type="EMBL" id="RNA06365.1"/>
    </source>
</evidence>
<dbReference type="EMBL" id="REGN01007420">
    <property type="protein sequence ID" value="RNA06365.1"/>
    <property type="molecule type" value="Genomic_DNA"/>
</dbReference>
<dbReference type="GO" id="GO:0016874">
    <property type="term" value="F:ligase activity"/>
    <property type="evidence" value="ECO:0007669"/>
    <property type="project" value="UniProtKB-KW"/>
</dbReference>